<dbReference type="Pfam" id="PF01408">
    <property type="entry name" value="GFO_IDH_MocA"/>
    <property type="match status" value="1"/>
</dbReference>
<evidence type="ECO:0000259" key="3">
    <source>
        <dbReference type="Pfam" id="PF22725"/>
    </source>
</evidence>
<dbReference type="InterPro" id="IPR050463">
    <property type="entry name" value="Gfo/Idh/MocA_oxidrdct_glycsds"/>
</dbReference>
<dbReference type="PANTHER" id="PTHR43818:SF11">
    <property type="entry name" value="BCDNA.GH03377"/>
    <property type="match status" value="1"/>
</dbReference>
<reference evidence="4 5" key="1">
    <citation type="submission" date="2021-01" db="EMBL/GenBank/DDBJ databases">
        <title>Genomic Encyclopedia of Type Strains, Phase IV (KMG-IV): sequencing the most valuable type-strain genomes for metagenomic binning, comparative biology and taxonomic classification.</title>
        <authorList>
            <person name="Goeker M."/>
        </authorList>
    </citation>
    <scope>NUCLEOTIDE SEQUENCE [LARGE SCALE GENOMIC DNA]</scope>
    <source>
        <strain evidence="4 5">DSM 25879</strain>
    </source>
</reference>
<name>A0ABS2NU85_9BACI</name>
<dbReference type="Gene3D" id="3.40.50.720">
    <property type="entry name" value="NAD(P)-binding Rossmann-like Domain"/>
    <property type="match status" value="1"/>
</dbReference>
<keyword evidence="1" id="KW-0560">Oxidoreductase</keyword>
<evidence type="ECO:0000256" key="1">
    <source>
        <dbReference type="ARBA" id="ARBA00023002"/>
    </source>
</evidence>
<gene>
    <name evidence="4" type="ORF">JOC95_000051</name>
</gene>
<dbReference type="InterPro" id="IPR055170">
    <property type="entry name" value="GFO_IDH_MocA-like_dom"/>
</dbReference>
<dbReference type="InterPro" id="IPR036291">
    <property type="entry name" value="NAD(P)-bd_dom_sf"/>
</dbReference>
<dbReference type="Gene3D" id="3.30.360.10">
    <property type="entry name" value="Dihydrodipicolinate Reductase, domain 2"/>
    <property type="match status" value="1"/>
</dbReference>
<dbReference type="Proteomes" id="UP000737402">
    <property type="component" value="Unassembled WGS sequence"/>
</dbReference>
<sequence length="371" mass="40415">MEKVKVGIIGTGTISGIYLEAPKKFSILDIVAVADIDKERAREKAAEYQVEKVYTVEEMLADPEIEMIINLTIPKAHMQVTMDALEAGKHVFVEKPLTIEVEEGRKVLELAEKKGLRVGCAPDTFLGGSLQTCRKLIDDGWIGQPVAATGFMLGAGPEGWHPNPDFYYQKGGGPMFDMGPYYITAMIHLLGPIKRVTGSVQISFPERTVTRAEDYGRKIPVETPTHVTGILDFESGAVGTLITSFDVKGGTSLPCMEIYGTLGTLSVPDPNNFGGTITIRRAGKNQFTEVPLAYGYSENSRGVGAADMAHAIRSGRPHRASGHLALQVLETMHAIHESSQAGKHMEIQHACERPASFPVGFSQDRQDLFDK</sequence>
<accession>A0ABS2NU85</accession>
<organism evidence="4 5">
    <name type="scientific">Sutcliffiella tianshenii</name>
    <dbReference type="NCBI Taxonomy" id="1463404"/>
    <lineage>
        <taxon>Bacteria</taxon>
        <taxon>Bacillati</taxon>
        <taxon>Bacillota</taxon>
        <taxon>Bacilli</taxon>
        <taxon>Bacillales</taxon>
        <taxon>Bacillaceae</taxon>
        <taxon>Sutcliffiella</taxon>
    </lineage>
</organism>
<dbReference type="PANTHER" id="PTHR43818">
    <property type="entry name" value="BCDNA.GH03377"/>
    <property type="match status" value="1"/>
</dbReference>
<comment type="caution">
    <text evidence="4">The sequence shown here is derived from an EMBL/GenBank/DDBJ whole genome shotgun (WGS) entry which is preliminary data.</text>
</comment>
<evidence type="ECO:0000313" key="5">
    <source>
        <dbReference type="Proteomes" id="UP000737402"/>
    </source>
</evidence>
<evidence type="ECO:0000259" key="2">
    <source>
        <dbReference type="Pfam" id="PF01408"/>
    </source>
</evidence>
<dbReference type="Pfam" id="PF22725">
    <property type="entry name" value="GFO_IDH_MocA_C3"/>
    <property type="match status" value="1"/>
</dbReference>
<protein>
    <submittedName>
        <fullName evidence="4">Dehydrogenase</fullName>
    </submittedName>
</protein>
<proteinExistence type="predicted"/>
<dbReference type="EMBL" id="JAFBED010000001">
    <property type="protein sequence ID" value="MBM7618209.1"/>
    <property type="molecule type" value="Genomic_DNA"/>
</dbReference>
<feature type="domain" description="GFO/IDH/MocA-like oxidoreductase" evidence="3">
    <location>
        <begin position="131"/>
        <end position="265"/>
    </location>
</feature>
<keyword evidence="5" id="KW-1185">Reference proteome</keyword>
<feature type="domain" description="Gfo/Idh/MocA-like oxidoreductase N-terminal" evidence="2">
    <location>
        <begin position="4"/>
        <end position="119"/>
    </location>
</feature>
<dbReference type="SUPFAM" id="SSF51735">
    <property type="entry name" value="NAD(P)-binding Rossmann-fold domains"/>
    <property type="match status" value="1"/>
</dbReference>
<dbReference type="InterPro" id="IPR000683">
    <property type="entry name" value="Gfo/Idh/MocA-like_OxRdtase_N"/>
</dbReference>
<dbReference type="RefSeq" id="WP_204412365.1">
    <property type="nucleotide sequence ID" value="NZ_JAFBED010000001.1"/>
</dbReference>
<dbReference type="SUPFAM" id="SSF55347">
    <property type="entry name" value="Glyceraldehyde-3-phosphate dehydrogenase-like, C-terminal domain"/>
    <property type="match status" value="1"/>
</dbReference>
<evidence type="ECO:0000313" key="4">
    <source>
        <dbReference type="EMBL" id="MBM7618209.1"/>
    </source>
</evidence>